<keyword evidence="4" id="KW-1185">Reference proteome</keyword>
<feature type="region of interest" description="Disordered" evidence="1">
    <location>
        <begin position="40"/>
        <end position="112"/>
    </location>
</feature>
<feature type="non-terminal residue" evidence="3">
    <location>
        <position position="144"/>
    </location>
</feature>
<proteinExistence type="predicted"/>
<dbReference type="PROSITE" id="PS51382">
    <property type="entry name" value="SPX"/>
    <property type="match status" value="1"/>
</dbReference>
<evidence type="ECO:0000313" key="4">
    <source>
        <dbReference type="Proteomes" id="UP000654075"/>
    </source>
</evidence>
<gene>
    <name evidence="3" type="ORF">PGLA1383_LOCUS19934</name>
</gene>
<dbReference type="EMBL" id="CAJNNV010013382">
    <property type="protein sequence ID" value="CAE8601647.1"/>
    <property type="molecule type" value="Genomic_DNA"/>
</dbReference>
<name>A0A813EV48_POLGL</name>
<dbReference type="Proteomes" id="UP000654075">
    <property type="component" value="Unassembled WGS sequence"/>
</dbReference>
<evidence type="ECO:0000259" key="2">
    <source>
        <dbReference type="PROSITE" id="PS51382"/>
    </source>
</evidence>
<comment type="caution">
    <text evidence="3">The sequence shown here is derived from an EMBL/GenBank/DDBJ whole genome shotgun (WGS) entry which is preliminary data.</text>
</comment>
<dbReference type="InterPro" id="IPR004331">
    <property type="entry name" value="SPX_dom"/>
</dbReference>
<evidence type="ECO:0000256" key="1">
    <source>
        <dbReference type="SAM" id="MobiDB-lite"/>
    </source>
</evidence>
<dbReference type="Pfam" id="PF03105">
    <property type="entry name" value="SPX"/>
    <property type="match status" value="1"/>
</dbReference>
<sequence length="144" mass="16218">MVAWEQQIEERSIPAWRDKYVAYARLKRKLEQLQLLADAQSKGEGHAKTRCMSKHISGISGTDEVESGDEGTPRSKTAKPAKDSVPMSPTRGMEKVKKSKKDSVSSISIEDPLIEEGDRISEDLLQKQEEFLQAVYQELERVGQ</sequence>
<evidence type="ECO:0000313" key="3">
    <source>
        <dbReference type="EMBL" id="CAE8601647.1"/>
    </source>
</evidence>
<organism evidence="3 4">
    <name type="scientific">Polarella glacialis</name>
    <name type="common">Dinoflagellate</name>
    <dbReference type="NCBI Taxonomy" id="89957"/>
    <lineage>
        <taxon>Eukaryota</taxon>
        <taxon>Sar</taxon>
        <taxon>Alveolata</taxon>
        <taxon>Dinophyceae</taxon>
        <taxon>Suessiales</taxon>
        <taxon>Suessiaceae</taxon>
        <taxon>Polarella</taxon>
    </lineage>
</organism>
<reference evidence="3" key="1">
    <citation type="submission" date="2021-02" db="EMBL/GenBank/DDBJ databases">
        <authorList>
            <person name="Dougan E. K."/>
            <person name="Rhodes N."/>
            <person name="Thang M."/>
            <person name="Chan C."/>
        </authorList>
    </citation>
    <scope>NUCLEOTIDE SEQUENCE</scope>
</reference>
<dbReference type="AlphaFoldDB" id="A0A813EV48"/>
<feature type="domain" description="SPX" evidence="2">
    <location>
        <begin position="2"/>
        <end position="144"/>
    </location>
</feature>
<accession>A0A813EV48</accession>
<protein>
    <recommendedName>
        <fullName evidence="2">SPX domain-containing protein</fullName>
    </recommendedName>
</protein>